<dbReference type="EMBL" id="OV696696">
    <property type="protein sequence ID" value="CAH1240926.1"/>
    <property type="molecule type" value="Genomic_DNA"/>
</dbReference>
<organism evidence="1 2">
    <name type="scientific">Branchiostoma lanceolatum</name>
    <name type="common">Common lancelet</name>
    <name type="synonym">Amphioxus lanceolatum</name>
    <dbReference type="NCBI Taxonomy" id="7740"/>
    <lineage>
        <taxon>Eukaryota</taxon>
        <taxon>Metazoa</taxon>
        <taxon>Chordata</taxon>
        <taxon>Cephalochordata</taxon>
        <taxon>Leptocardii</taxon>
        <taxon>Amphioxiformes</taxon>
        <taxon>Branchiostomatidae</taxon>
        <taxon>Branchiostoma</taxon>
    </lineage>
</organism>
<protein>
    <submittedName>
        <fullName evidence="1">Hypp6211 protein</fullName>
    </submittedName>
</protein>
<dbReference type="AlphaFoldDB" id="A0A8J9W603"/>
<proteinExistence type="predicted"/>
<keyword evidence="2" id="KW-1185">Reference proteome</keyword>
<name>A0A8J9W603_BRALA</name>
<gene>
    <name evidence="1" type="primary">Hypp6211</name>
    <name evidence="1" type="ORF">BLAG_LOCUS4741</name>
</gene>
<reference evidence="1" key="1">
    <citation type="submission" date="2022-01" db="EMBL/GenBank/DDBJ databases">
        <authorList>
            <person name="Braso-Vives M."/>
        </authorList>
    </citation>
    <scope>NUCLEOTIDE SEQUENCE</scope>
</reference>
<dbReference type="Proteomes" id="UP000838412">
    <property type="component" value="Chromosome 11"/>
</dbReference>
<evidence type="ECO:0000313" key="1">
    <source>
        <dbReference type="EMBL" id="CAH1240926.1"/>
    </source>
</evidence>
<sequence length="74" mass="8119">MKRDNSICVTTTQKDKLSAQEAFALLDSVGVPTSSLQPVQALNQTSFDVTFRTLSERTLYAGKLAQLDSIDVRV</sequence>
<accession>A0A8J9W603</accession>
<evidence type="ECO:0000313" key="2">
    <source>
        <dbReference type="Proteomes" id="UP000838412"/>
    </source>
</evidence>